<dbReference type="STRING" id="151549.A0A4C2A0X6"/>
<dbReference type="PANTHER" id="PTHR45955:SF1">
    <property type="entry name" value="PHOSPHOACETYLGLUCOSAMINE MUTASE"/>
    <property type="match status" value="1"/>
</dbReference>
<dbReference type="Proteomes" id="UP000299102">
    <property type="component" value="Unassembled WGS sequence"/>
</dbReference>
<keyword evidence="4" id="KW-1185">Reference proteome</keyword>
<evidence type="ECO:0000256" key="1">
    <source>
        <dbReference type="SAM" id="MobiDB-lite"/>
    </source>
</evidence>
<dbReference type="GO" id="GO:0004610">
    <property type="term" value="F:phosphoacetylglucosamine mutase activity"/>
    <property type="evidence" value="ECO:0007669"/>
    <property type="project" value="TreeGrafter"/>
</dbReference>
<dbReference type="OrthoDB" id="1928at2759"/>
<dbReference type="FunFam" id="3.30.310.50:FF:000003">
    <property type="entry name" value="Phosphoacetylglucosamine mutase"/>
    <property type="match status" value="1"/>
</dbReference>
<comment type="caution">
    <text evidence="3">The sequence shown here is derived from an EMBL/GenBank/DDBJ whole genome shotgun (WGS) entry which is preliminary data.</text>
</comment>
<protein>
    <submittedName>
        <fullName evidence="3">Phosphoacetylglucosamine mutase</fullName>
    </submittedName>
</protein>
<dbReference type="Gene3D" id="3.30.310.50">
    <property type="entry name" value="Alpha-D-phosphohexomutase, C-terminal domain"/>
    <property type="match status" value="1"/>
</dbReference>
<accession>A0A4C2A0X6</accession>
<dbReference type="EMBL" id="BGZK01002498">
    <property type="protein sequence ID" value="GBP94386.1"/>
    <property type="molecule type" value="Genomic_DNA"/>
</dbReference>
<evidence type="ECO:0000313" key="4">
    <source>
        <dbReference type="Proteomes" id="UP000299102"/>
    </source>
</evidence>
<dbReference type="InterPro" id="IPR005843">
    <property type="entry name" value="A-D-PHexomutase_C"/>
</dbReference>
<dbReference type="InterPro" id="IPR036900">
    <property type="entry name" value="A-D-PHexomutase_C_sf"/>
</dbReference>
<feature type="domain" description="Alpha-D-phosphohexomutase C-terminal" evidence="2">
    <location>
        <begin position="63"/>
        <end position="94"/>
    </location>
</feature>
<feature type="compositionally biased region" description="Basic and acidic residues" evidence="1">
    <location>
        <begin position="128"/>
        <end position="143"/>
    </location>
</feature>
<evidence type="ECO:0000259" key="2">
    <source>
        <dbReference type="Pfam" id="PF00408"/>
    </source>
</evidence>
<gene>
    <name evidence="3" type="ORF">EVAR_69621_1</name>
</gene>
<feature type="region of interest" description="Disordered" evidence="1">
    <location>
        <begin position="128"/>
        <end position="155"/>
    </location>
</feature>
<reference evidence="3 4" key="1">
    <citation type="journal article" date="2019" name="Commun. Biol.">
        <title>The bagworm genome reveals a unique fibroin gene that provides high tensile strength.</title>
        <authorList>
            <person name="Kono N."/>
            <person name="Nakamura H."/>
            <person name="Ohtoshi R."/>
            <person name="Tomita M."/>
            <person name="Numata K."/>
            <person name="Arakawa K."/>
        </authorList>
    </citation>
    <scope>NUCLEOTIDE SEQUENCE [LARGE SCALE GENOMIC DNA]</scope>
</reference>
<dbReference type="Pfam" id="PF00408">
    <property type="entry name" value="PGM_PMM_IV"/>
    <property type="match status" value="1"/>
</dbReference>
<dbReference type="PANTHER" id="PTHR45955">
    <property type="entry name" value="PHOSPHOACETYLGLUCOSAMINE MUTASE"/>
    <property type="match status" value="1"/>
</dbReference>
<name>A0A4C2A0X6_EUMVA</name>
<dbReference type="SUPFAM" id="SSF55957">
    <property type="entry name" value="Phosphoglucomutase, C-terminal domain"/>
    <property type="match status" value="1"/>
</dbReference>
<evidence type="ECO:0000313" key="3">
    <source>
        <dbReference type="EMBL" id="GBP94386.1"/>
    </source>
</evidence>
<proteinExistence type="predicted"/>
<organism evidence="3 4">
    <name type="scientific">Eumeta variegata</name>
    <name type="common">Bagworm moth</name>
    <name type="synonym">Eumeta japonica</name>
    <dbReference type="NCBI Taxonomy" id="151549"/>
    <lineage>
        <taxon>Eukaryota</taxon>
        <taxon>Metazoa</taxon>
        <taxon>Ecdysozoa</taxon>
        <taxon>Arthropoda</taxon>
        <taxon>Hexapoda</taxon>
        <taxon>Insecta</taxon>
        <taxon>Pterygota</taxon>
        <taxon>Neoptera</taxon>
        <taxon>Endopterygota</taxon>
        <taxon>Lepidoptera</taxon>
        <taxon>Glossata</taxon>
        <taxon>Ditrysia</taxon>
        <taxon>Tineoidea</taxon>
        <taxon>Psychidae</taxon>
        <taxon>Oiketicinae</taxon>
        <taxon>Eumeta</taxon>
    </lineage>
</organism>
<sequence length="172" mass="19385">MLLVETILNYKGWDVKEWLGCYEELPNLLLKVKVKDRNVITTTDAERICVTPVGLQEAINETVTNYKRGRAFVRPSGTEDVVRVYAEALTKEDAGANEIDDNLDLESFGLKKKKKKKALNLDELEGALPKEGDDVRSEDKTVEPVETDENLEAERDLTKTTAMTNCCSVYLK</sequence>
<dbReference type="GO" id="GO:0006048">
    <property type="term" value="P:UDP-N-acetylglucosamine biosynthetic process"/>
    <property type="evidence" value="ECO:0007669"/>
    <property type="project" value="TreeGrafter"/>
</dbReference>
<dbReference type="AlphaFoldDB" id="A0A4C2A0X6"/>